<dbReference type="PROSITE" id="PS00503">
    <property type="entry name" value="PECTINESTERASE_2"/>
    <property type="match status" value="1"/>
</dbReference>
<dbReference type="STRING" id="29655.A0A0K9NMN6"/>
<dbReference type="EC" id="3.1.1.11" evidence="7"/>
<evidence type="ECO:0000256" key="2">
    <source>
        <dbReference type="ARBA" id="ARBA00006027"/>
    </source>
</evidence>
<evidence type="ECO:0000256" key="1">
    <source>
        <dbReference type="ARBA" id="ARBA00005184"/>
    </source>
</evidence>
<keyword evidence="9" id="KW-0812">Transmembrane</keyword>
<dbReference type="Pfam" id="PF01095">
    <property type="entry name" value="Pectinesterase"/>
    <property type="match status" value="1"/>
</dbReference>
<keyword evidence="9" id="KW-1133">Transmembrane helix</keyword>
<dbReference type="GO" id="GO:0045490">
    <property type="term" value="P:pectin catabolic process"/>
    <property type="evidence" value="ECO:0007669"/>
    <property type="project" value="UniProtKB-UniRule"/>
</dbReference>
<dbReference type="Gene3D" id="1.20.140.40">
    <property type="entry name" value="Invertase/pectin methylesterase inhibitor family protein"/>
    <property type="match status" value="1"/>
</dbReference>
<dbReference type="GO" id="GO:0042545">
    <property type="term" value="P:cell wall modification"/>
    <property type="evidence" value="ECO:0007669"/>
    <property type="project" value="UniProtKB-UniRule"/>
</dbReference>
<feature type="region of interest" description="Disordered" evidence="8">
    <location>
        <begin position="300"/>
        <end position="354"/>
    </location>
</feature>
<feature type="active site" evidence="6">
    <location>
        <position position="513"/>
    </location>
</feature>
<protein>
    <recommendedName>
        <fullName evidence="7">Pectinesterase</fullName>
        <ecNumber evidence="7">3.1.1.11</ecNumber>
    </recommendedName>
</protein>
<evidence type="ECO:0000313" key="11">
    <source>
        <dbReference type="EMBL" id="KMZ57873.1"/>
    </source>
</evidence>
<dbReference type="FunFam" id="2.160.20.10:FF:000001">
    <property type="entry name" value="Pectinesterase"/>
    <property type="match status" value="1"/>
</dbReference>
<dbReference type="UniPathway" id="UPA00545">
    <property type="reaction ID" value="UER00823"/>
</dbReference>
<dbReference type="NCBIfam" id="TIGR01614">
    <property type="entry name" value="PME_inhib"/>
    <property type="match status" value="1"/>
</dbReference>
<evidence type="ECO:0000256" key="4">
    <source>
        <dbReference type="ARBA" id="ARBA00022801"/>
    </source>
</evidence>
<dbReference type="AlphaFoldDB" id="A0A0K9NMN6"/>
<dbReference type="Proteomes" id="UP000036987">
    <property type="component" value="Unassembled WGS sequence"/>
</dbReference>
<feature type="compositionally biased region" description="Polar residues" evidence="8">
    <location>
        <begin position="300"/>
        <end position="314"/>
    </location>
</feature>
<dbReference type="Gene3D" id="2.160.20.10">
    <property type="entry name" value="Single-stranded right-handed beta-helix, Pectin lyase-like"/>
    <property type="match status" value="1"/>
</dbReference>
<dbReference type="OrthoDB" id="2019149at2759"/>
<feature type="domain" description="Pectinesterase inhibitor" evidence="10">
    <location>
        <begin position="65"/>
        <end position="217"/>
    </location>
</feature>
<sequence>MIGRYDDVDRSQQTDAQKKVRKRMMIMGISLVILVGVLVTVILVTSREDKKNTAQMAETVSSSSKIQTQLNAICNLTLYPSSCIGSMQPLANSSGDVNLTTVFKFALKVVIQELNGVSMKFDHLDVGNDTSYYNVKALNDCKDLVVLALEKINQTVDTNVDFTSKSIVDDMKTWLSSTITYQETCVDGFQNGTVDFRSFTGDTLSNSTEMASNSLAMLSAAAKFFDGLQFKRRRKLLSSDQDADVPYWVGPRFRRLLQFGNNNFDHFGHSGNFGYNWQPWKFNYDPNFWKSYGRAKNNTTDTGNGDAVNNSVDATDNGGAKNSSTGVTNNGGVMNGNGSSGDENGEKNSGDGGGDLGSDYLKPALVVALDGSGDHKTITAAVNAVPEKNTAVFIIYVKKGTYLENVNINSKKWNILMYGDGKDKTIVSGNLNAVDGTPTYSSATFSVKGKGFMVKDMGFYNTAGAVKHQAVAFLSDSDMSVYYRCSFDAYQDTLYSHTGRQFYKDCDITGTVDFIFGNAAQVLQDCNILPRKPLSGQKDAITAQGRTDPNQNTGISIQNSDIGSSDDLSNVEVYLGRPWKNYAATAFITSNIPAFIRPEGWMAWSSGVVPPETIVYGEYKNFGPGAAIGGRVQWKGVSSEMTSEAANVFTVKKLLDGDRWVPKSGVFHILGL</sequence>
<evidence type="ECO:0000256" key="6">
    <source>
        <dbReference type="PROSITE-ProRule" id="PRU10040"/>
    </source>
</evidence>
<comment type="caution">
    <text evidence="11">The sequence shown here is derived from an EMBL/GenBank/DDBJ whole genome shotgun (WGS) entry which is preliminary data.</text>
</comment>
<keyword evidence="4 7" id="KW-0378">Hydrolase</keyword>
<reference evidence="12" key="1">
    <citation type="journal article" date="2016" name="Nature">
        <title>The genome of the seagrass Zostera marina reveals angiosperm adaptation to the sea.</title>
        <authorList>
            <person name="Olsen J.L."/>
            <person name="Rouze P."/>
            <person name="Verhelst B."/>
            <person name="Lin Y.-C."/>
            <person name="Bayer T."/>
            <person name="Collen J."/>
            <person name="Dattolo E."/>
            <person name="De Paoli E."/>
            <person name="Dittami S."/>
            <person name="Maumus F."/>
            <person name="Michel G."/>
            <person name="Kersting A."/>
            <person name="Lauritano C."/>
            <person name="Lohaus R."/>
            <person name="Toepel M."/>
            <person name="Tonon T."/>
            <person name="Vanneste K."/>
            <person name="Amirebrahimi M."/>
            <person name="Brakel J."/>
            <person name="Bostroem C."/>
            <person name="Chovatia M."/>
            <person name="Grimwood J."/>
            <person name="Jenkins J.W."/>
            <person name="Jueterbock A."/>
            <person name="Mraz A."/>
            <person name="Stam W.T."/>
            <person name="Tice H."/>
            <person name="Bornberg-Bauer E."/>
            <person name="Green P.J."/>
            <person name="Pearson G.A."/>
            <person name="Procaccini G."/>
            <person name="Duarte C.M."/>
            <person name="Schmutz J."/>
            <person name="Reusch T.B.H."/>
            <person name="Van de Peer Y."/>
        </authorList>
    </citation>
    <scope>NUCLEOTIDE SEQUENCE [LARGE SCALE GENOMIC DNA]</scope>
    <source>
        <strain evidence="12">cv. Finnish</strain>
    </source>
</reference>
<evidence type="ECO:0000256" key="5">
    <source>
        <dbReference type="ARBA" id="ARBA00023085"/>
    </source>
</evidence>
<dbReference type="InterPro" id="IPR011050">
    <property type="entry name" value="Pectin_lyase_fold/virulence"/>
</dbReference>
<dbReference type="InterPro" id="IPR012334">
    <property type="entry name" value="Pectin_lyas_fold"/>
</dbReference>
<evidence type="ECO:0000259" key="10">
    <source>
        <dbReference type="SMART" id="SM00856"/>
    </source>
</evidence>
<evidence type="ECO:0000313" key="12">
    <source>
        <dbReference type="Proteomes" id="UP000036987"/>
    </source>
</evidence>
<organism evidence="11 12">
    <name type="scientific">Zostera marina</name>
    <name type="common">Eelgrass</name>
    <dbReference type="NCBI Taxonomy" id="29655"/>
    <lineage>
        <taxon>Eukaryota</taxon>
        <taxon>Viridiplantae</taxon>
        <taxon>Streptophyta</taxon>
        <taxon>Embryophyta</taxon>
        <taxon>Tracheophyta</taxon>
        <taxon>Spermatophyta</taxon>
        <taxon>Magnoliopsida</taxon>
        <taxon>Liliopsida</taxon>
        <taxon>Zosteraceae</taxon>
        <taxon>Zostera</taxon>
    </lineage>
</organism>
<dbReference type="GO" id="GO:0046910">
    <property type="term" value="F:pectinesterase inhibitor activity"/>
    <property type="evidence" value="ECO:0000318"/>
    <property type="project" value="GO_Central"/>
</dbReference>
<gene>
    <name evidence="11" type="ORF">ZOSMA_81G00910</name>
</gene>
<dbReference type="Pfam" id="PF04043">
    <property type="entry name" value="PMEI"/>
    <property type="match status" value="1"/>
</dbReference>
<evidence type="ECO:0000256" key="9">
    <source>
        <dbReference type="SAM" id="Phobius"/>
    </source>
</evidence>
<dbReference type="InterPro" id="IPR033131">
    <property type="entry name" value="Pectinesterase_Asp_AS"/>
</dbReference>
<dbReference type="CDD" id="cd15798">
    <property type="entry name" value="PMEI-like_3"/>
    <property type="match status" value="1"/>
</dbReference>
<evidence type="ECO:0000256" key="8">
    <source>
        <dbReference type="SAM" id="MobiDB-lite"/>
    </source>
</evidence>
<dbReference type="InterPro" id="IPR006501">
    <property type="entry name" value="Pectinesterase_inhib_dom"/>
</dbReference>
<dbReference type="SUPFAM" id="SSF101148">
    <property type="entry name" value="Plant invertase/pectin methylesterase inhibitor"/>
    <property type="match status" value="1"/>
</dbReference>
<dbReference type="InterPro" id="IPR035513">
    <property type="entry name" value="Invertase/methylesterase_inhib"/>
</dbReference>
<comment type="similarity">
    <text evidence="2">In the N-terminal section; belongs to the PMEI family.</text>
</comment>
<evidence type="ECO:0000256" key="3">
    <source>
        <dbReference type="ARBA" id="ARBA00007786"/>
    </source>
</evidence>
<keyword evidence="5 7" id="KW-0063">Aspartyl esterase</keyword>
<comment type="similarity">
    <text evidence="3">In the C-terminal section; belongs to the pectinesterase family.</text>
</comment>
<comment type="pathway">
    <text evidence="1 7">Glycan metabolism; pectin degradation; 2-dehydro-3-deoxy-D-gluconate from pectin: step 1/5.</text>
</comment>
<dbReference type="SUPFAM" id="SSF51126">
    <property type="entry name" value="Pectin lyase-like"/>
    <property type="match status" value="1"/>
</dbReference>
<dbReference type="SMART" id="SM00856">
    <property type="entry name" value="PMEI"/>
    <property type="match status" value="1"/>
</dbReference>
<evidence type="ECO:0000256" key="7">
    <source>
        <dbReference type="RuleBase" id="RU000589"/>
    </source>
</evidence>
<feature type="transmembrane region" description="Helical" evidence="9">
    <location>
        <begin position="24"/>
        <end position="44"/>
    </location>
</feature>
<dbReference type="PANTHER" id="PTHR31707">
    <property type="entry name" value="PECTINESTERASE"/>
    <property type="match status" value="1"/>
</dbReference>
<dbReference type="GO" id="GO:0030599">
    <property type="term" value="F:pectinesterase activity"/>
    <property type="evidence" value="ECO:0000318"/>
    <property type="project" value="GO_Central"/>
</dbReference>
<accession>A0A0K9NMN6</accession>
<keyword evidence="9" id="KW-0472">Membrane</keyword>
<dbReference type="InterPro" id="IPR000070">
    <property type="entry name" value="Pectinesterase_cat"/>
</dbReference>
<dbReference type="EMBL" id="LFYR01002015">
    <property type="protein sequence ID" value="KMZ57873.1"/>
    <property type="molecule type" value="Genomic_DNA"/>
</dbReference>
<comment type="catalytic activity">
    <reaction evidence="7">
        <text>[(1-&gt;4)-alpha-D-galacturonosyl methyl ester](n) + n H2O = [(1-&gt;4)-alpha-D-galacturonosyl](n) + n methanol + n H(+)</text>
        <dbReference type="Rhea" id="RHEA:22380"/>
        <dbReference type="Rhea" id="RHEA-COMP:14570"/>
        <dbReference type="Rhea" id="RHEA-COMP:14573"/>
        <dbReference type="ChEBI" id="CHEBI:15377"/>
        <dbReference type="ChEBI" id="CHEBI:15378"/>
        <dbReference type="ChEBI" id="CHEBI:17790"/>
        <dbReference type="ChEBI" id="CHEBI:140522"/>
        <dbReference type="ChEBI" id="CHEBI:140523"/>
        <dbReference type="EC" id="3.1.1.11"/>
    </reaction>
</comment>
<keyword evidence="12" id="KW-1185">Reference proteome</keyword>
<proteinExistence type="inferred from homology"/>
<name>A0A0K9NMN6_ZOSMR</name>